<evidence type="ECO:0000313" key="3">
    <source>
        <dbReference type="Proteomes" id="UP001291309"/>
    </source>
</evidence>
<dbReference type="RefSeq" id="WP_321550720.1">
    <property type="nucleotide sequence ID" value="NZ_JAXIVS010000017.1"/>
</dbReference>
<keyword evidence="2" id="KW-0378">Hydrolase</keyword>
<protein>
    <submittedName>
        <fullName evidence="2">Alpha/beta hydrolase</fullName>
    </submittedName>
</protein>
<dbReference type="Pfam" id="PF00561">
    <property type="entry name" value="Abhydrolase_1"/>
    <property type="match status" value="1"/>
</dbReference>
<reference evidence="2 3" key="1">
    <citation type="submission" date="2023-12" db="EMBL/GenBank/DDBJ databases">
        <title>the genome sequence of Hyalangium sp. s54d21.</title>
        <authorList>
            <person name="Zhang X."/>
        </authorList>
    </citation>
    <scope>NUCLEOTIDE SEQUENCE [LARGE SCALE GENOMIC DNA]</scope>
    <source>
        <strain evidence="3">s54d21</strain>
    </source>
</reference>
<dbReference type="SUPFAM" id="SSF53474">
    <property type="entry name" value="alpha/beta-Hydrolases"/>
    <property type="match status" value="1"/>
</dbReference>
<name>A0ABU5HFF9_9BACT</name>
<dbReference type="PANTHER" id="PTHR43798">
    <property type="entry name" value="MONOACYLGLYCEROL LIPASE"/>
    <property type="match status" value="1"/>
</dbReference>
<proteinExistence type="predicted"/>
<accession>A0ABU5HFF9</accession>
<evidence type="ECO:0000313" key="2">
    <source>
        <dbReference type="EMBL" id="MDY7232005.1"/>
    </source>
</evidence>
<dbReference type="GO" id="GO:0016787">
    <property type="term" value="F:hydrolase activity"/>
    <property type="evidence" value="ECO:0007669"/>
    <property type="project" value="UniProtKB-KW"/>
</dbReference>
<gene>
    <name evidence="2" type="ORF">SYV04_36795</name>
</gene>
<dbReference type="EMBL" id="JAXIVS010000017">
    <property type="protein sequence ID" value="MDY7232005.1"/>
    <property type="molecule type" value="Genomic_DNA"/>
</dbReference>
<comment type="caution">
    <text evidence="2">The sequence shown here is derived from an EMBL/GenBank/DDBJ whole genome shotgun (WGS) entry which is preliminary data.</text>
</comment>
<dbReference type="PANTHER" id="PTHR43798:SF33">
    <property type="entry name" value="HYDROLASE, PUTATIVE (AFU_ORTHOLOGUE AFUA_2G14860)-RELATED"/>
    <property type="match status" value="1"/>
</dbReference>
<dbReference type="InterPro" id="IPR050266">
    <property type="entry name" value="AB_hydrolase_sf"/>
</dbReference>
<sequence>MPPSFEPLIVLSQGIELHVRQRHPSGTPAVLFLHGWLDNSHTFDWVLEHLPDTWRIVLIDFRGMGRSAHVPFGGNYTFADYLLDVESTLDTLGLSEAHLVGHSLGGNVATAYAAARPARIKSVTLIESLGPTGGSPDGALDRLRGFLDDAQRPPRRKSYPSVEEAAARLRENNSSLTEAASLHLARYGTEPAEGGYVFRFDPLHRRRFGHGFDEAQWLAILSAITSPVQLLSGSNGLTADDARVRARLAAMRPAKTLTLSGGHHVHMEQPEAVARALEHFIR</sequence>
<dbReference type="InterPro" id="IPR029058">
    <property type="entry name" value="AB_hydrolase_fold"/>
</dbReference>
<dbReference type="Proteomes" id="UP001291309">
    <property type="component" value="Unassembled WGS sequence"/>
</dbReference>
<dbReference type="Gene3D" id="3.40.50.1820">
    <property type="entry name" value="alpha/beta hydrolase"/>
    <property type="match status" value="1"/>
</dbReference>
<evidence type="ECO:0000259" key="1">
    <source>
        <dbReference type="Pfam" id="PF00561"/>
    </source>
</evidence>
<dbReference type="PRINTS" id="PR00111">
    <property type="entry name" value="ABHYDROLASE"/>
</dbReference>
<organism evidence="2 3">
    <name type="scientific">Hyalangium rubrum</name>
    <dbReference type="NCBI Taxonomy" id="3103134"/>
    <lineage>
        <taxon>Bacteria</taxon>
        <taxon>Pseudomonadati</taxon>
        <taxon>Myxococcota</taxon>
        <taxon>Myxococcia</taxon>
        <taxon>Myxococcales</taxon>
        <taxon>Cystobacterineae</taxon>
        <taxon>Archangiaceae</taxon>
        <taxon>Hyalangium</taxon>
    </lineage>
</organism>
<feature type="domain" description="AB hydrolase-1" evidence="1">
    <location>
        <begin position="28"/>
        <end position="269"/>
    </location>
</feature>
<keyword evidence="3" id="KW-1185">Reference proteome</keyword>
<dbReference type="InterPro" id="IPR000073">
    <property type="entry name" value="AB_hydrolase_1"/>
</dbReference>